<organism evidence="2 3">
    <name type="scientific">Polaribacter glomeratus</name>
    <dbReference type="NCBI Taxonomy" id="102"/>
    <lineage>
        <taxon>Bacteria</taxon>
        <taxon>Pseudomonadati</taxon>
        <taxon>Bacteroidota</taxon>
        <taxon>Flavobacteriia</taxon>
        <taxon>Flavobacteriales</taxon>
        <taxon>Flavobacteriaceae</taxon>
    </lineage>
</organism>
<keyword evidence="1" id="KW-0812">Transmembrane</keyword>
<comment type="caution">
    <text evidence="2">The sequence shown here is derived from an EMBL/GenBank/DDBJ whole genome shotgun (WGS) entry which is preliminary data.</text>
</comment>
<reference evidence="2 3" key="1">
    <citation type="submission" date="2016-12" db="EMBL/GenBank/DDBJ databases">
        <title>Trade-off between light-utilization and light-protection in marine flavobacteria.</title>
        <authorList>
            <person name="Kumagai Y."/>
            <person name="Yoshizawa S."/>
            <person name="Kogure K."/>
            <person name="Iwasaki W."/>
        </authorList>
    </citation>
    <scope>NUCLEOTIDE SEQUENCE [LARGE SCALE GENOMIC DNA]</scope>
    <source>
        <strain evidence="2 3">ATCC 43844</strain>
    </source>
</reference>
<gene>
    <name evidence="2" type="ORF">BTO16_11085</name>
</gene>
<keyword evidence="1" id="KW-1133">Transmembrane helix</keyword>
<sequence>MEVNKKIMKFIRFNIIFVIVLYTVTTFSQKKIKDIDLIAIAPYVSSQIEYLPSSARVNLENKLDKIITSSGYSSSIGFDSRFILTPNITVVNKNIVAGAPPKVALVLDVTFYVGDGVSGLKYGSTSIEVKGVGTNETKAYNSAIRRIGSNNKELKKLLEDSKSKIVDYFNSNCNNILKEADNYANLNQYDDALSVLNSIPKETSKCYSLASDKLRPIYKRKIDSECKIYITKAENAWNFGLDFDAAKKAGEFLSEIDPASSCYADAKRIFDLINKSLEKDATRKWEFELKKQENIINYNLRALEMQEKISLARARGYNVSRWW</sequence>
<accession>A0A2S7WFS4</accession>
<keyword evidence="1" id="KW-0472">Membrane</keyword>
<evidence type="ECO:0000313" key="3">
    <source>
        <dbReference type="Proteomes" id="UP000239068"/>
    </source>
</evidence>
<keyword evidence="3" id="KW-1185">Reference proteome</keyword>
<feature type="transmembrane region" description="Helical" evidence="1">
    <location>
        <begin position="7"/>
        <end position="25"/>
    </location>
</feature>
<proteinExistence type="predicted"/>
<name>A0A2S7WFS4_9FLAO</name>
<protein>
    <submittedName>
        <fullName evidence="2">Uncharacterized protein</fullName>
    </submittedName>
</protein>
<evidence type="ECO:0000313" key="2">
    <source>
        <dbReference type="EMBL" id="PQJ76447.1"/>
    </source>
</evidence>
<dbReference type="AlphaFoldDB" id="A0A2S7WFS4"/>
<evidence type="ECO:0000256" key="1">
    <source>
        <dbReference type="SAM" id="Phobius"/>
    </source>
</evidence>
<dbReference type="EMBL" id="MSCM01000002">
    <property type="protein sequence ID" value="PQJ76447.1"/>
    <property type="molecule type" value="Genomic_DNA"/>
</dbReference>
<dbReference type="Proteomes" id="UP000239068">
    <property type="component" value="Unassembled WGS sequence"/>
</dbReference>